<sequence>MIYKLTYILTMAWFLEIPTEIRQQIIYGTFPSEFCPTVPCPAHMLGLLLACRQLHLDTSRVMEACWSPKVTIRDPDATATISRLKTRPKFKVRSLTLQVFALIGIDDLKSWVGGDPQMESWSRCVSHLPRRGVREVVVDLTLAPQWVLQKRPDWVNTLITDRRVGVLFLADQEHGIVTLLDRLDARYNRGHAGRHNPPLVTISMGGWMGWRSIPSMERMITTTQQNTEMRCKPQFTGTYIMESDVPTPHSLLKVSRDWGVRDASTFLAWTSVAIPVNRAEADFSALNPVSWSSQTKSAFYKMTLQDAPGTLGDLKMLLAFALENQQRAPSPSPSPSDRYLDFHSAASERRRLIHDLCRDLKLKSESAGEGDERYVRVFGTLQRTGGATSR</sequence>
<dbReference type="SMART" id="SM00393">
    <property type="entry name" value="R3H"/>
    <property type="match status" value="1"/>
</dbReference>
<evidence type="ECO:0000313" key="2">
    <source>
        <dbReference type="EMBL" id="EMR67678.1"/>
    </source>
</evidence>
<feature type="domain" description="R3H" evidence="1">
    <location>
        <begin position="316"/>
        <end position="381"/>
    </location>
</feature>
<keyword evidence="3" id="KW-1185">Reference proteome</keyword>
<dbReference type="CDD" id="cd02325">
    <property type="entry name" value="R3H"/>
    <property type="match status" value="1"/>
</dbReference>
<dbReference type="InterPro" id="IPR036867">
    <property type="entry name" value="R3H_dom_sf"/>
</dbReference>
<dbReference type="Gene3D" id="3.30.1370.50">
    <property type="entry name" value="R3H-like domain"/>
    <property type="match status" value="1"/>
</dbReference>
<reference evidence="3" key="1">
    <citation type="journal article" date="2013" name="Genome Announc.">
        <title>Draft genome sequence of the grapevine dieback fungus Eutypa lata UCR-EL1.</title>
        <authorList>
            <person name="Blanco-Ulate B."/>
            <person name="Rolshausen P.E."/>
            <person name="Cantu D."/>
        </authorList>
    </citation>
    <scope>NUCLEOTIDE SEQUENCE [LARGE SCALE GENOMIC DNA]</scope>
    <source>
        <strain evidence="3">UCR-EL1</strain>
    </source>
</reference>
<dbReference type="GO" id="GO:0003676">
    <property type="term" value="F:nucleic acid binding"/>
    <property type="evidence" value="ECO:0007669"/>
    <property type="project" value="UniProtKB-UniRule"/>
</dbReference>
<dbReference type="HOGENOM" id="CLU_707945_0_0_1"/>
<evidence type="ECO:0000313" key="3">
    <source>
        <dbReference type="Proteomes" id="UP000012174"/>
    </source>
</evidence>
<proteinExistence type="predicted"/>
<dbReference type="SUPFAM" id="SSF82708">
    <property type="entry name" value="R3H domain"/>
    <property type="match status" value="1"/>
</dbReference>
<dbReference type="Pfam" id="PF01424">
    <property type="entry name" value="R3H"/>
    <property type="match status" value="1"/>
</dbReference>
<dbReference type="KEGG" id="ela:UCREL1_5319"/>
<dbReference type="PROSITE" id="PS51061">
    <property type="entry name" value="R3H"/>
    <property type="match status" value="1"/>
</dbReference>
<dbReference type="Proteomes" id="UP000012174">
    <property type="component" value="Unassembled WGS sequence"/>
</dbReference>
<name>M7ST65_EUTLA</name>
<evidence type="ECO:0000259" key="1">
    <source>
        <dbReference type="PROSITE" id="PS51061"/>
    </source>
</evidence>
<organism evidence="2 3">
    <name type="scientific">Eutypa lata (strain UCR-EL1)</name>
    <name type="common">Grapevine dieback disease fungus</name>
    <name type="synonym">Eutypa armeniacae</name>
    <dbReference type="NCBI Taxonomy" id="1287681"/>
    <lineage>
        <taxon>Eukaryota</taxon>
        <taxon>Fungi</taxon>
        <taxon>Dikarya</taxon>
        <taxon>Ascomycota</taxon>
        <taxon>Pezizomycotina</taxon>
        <taxon>Sordariomycetes</taxon>
        <taxon>Xylariomycetidae</taxon>
        <taxon>Xylariales</taxon>
        <taxon>Diatrypaceae</taxon>
        <taxon>Eutypa</taxon>
    </lineage>
</organism>
<dbReference type="OrthoDB" id="5208424at2759"/>
<dbReference type="EMBL" id="KB706384">
    <property type="protein sequence ID" value="EMR67678.1"/>
    <property type="molecule type" value="Genomic_DNA"/>
</dbReference>
<protein>
    <recommendedName>
        <fullName evidence="1">R3H domain-containing protein</fullName>
    </recommendedName>
</protein>
<accession>M7ST65</accession>
<dbReference type="AlphaFoldDB" id="M7ST65"/>
<dbReference type="InterPro" id="IPR001374">
    <property type="entry name" value="R3H_dom"/>
</dbReference>
<gene>
    <name evidence="2" type="ORF">UCREL1_5319</name>
</gene>
<dbReference type="OMA" id="NTEMRCK"/>